<dbReference type="SUPFAM" id="SSF58104">
    <property type="entry name" value="Methyl-accepting chemotaxis protein (MCP) signaling domain"/>
    <property type="match status" value="1"/>
</dbReference>
<organism evidence="6 7">
    <name type="scientific">Iodobacter fluviatilis</name>
    <dbReference type="NCBI Taxonomy" id="537"/>
    <lineage>
        <taxon>Bacteria</taxon>
        <taxon>Pseudomonadati</taxon>
        <taxon>Pseudomonadota</taxon>
        <taxon>Betaproteobacteria</taxon>
        <taxon>Neisseriales</taxon>
        <taxon>Chitinibacteraceae</taxon>
        <taxon>Iodobacter</taxon>
    </lineage>
</organism>
<dbReference type="InterPro" id="IPR051310">
    <property type="entry name" value="MCP_chemotaxis"/>
</dbReference>
<evidence type="ECO:0000256" key="4">
    <source>
        <dbReference type="SAM" id="Phobius"/>
    </source>
</evidence>
<feature type="domain" description="Methyl-accepting transducer" evidence="5">
    <location>
        <begin position="273"/>
        <end position="488"/>
    </location>
</feature>
<dbReference type="PROSITE" id="PS50111">
    <property type="entry name" value="CHEMOTAXIS_TRANSDUC_2"/>
    <property type="match status" value="1"/>
</dbReference>
<dbReference type="PRINTS" id="PR00260">
    <property type="entry name" value="CHEMTRNSDUCR"/>
</dbReference>
<comment type="similarity">
    <text evidence="2">Belongs to the methyl-accepting chemotaxis (MCP) protein family.</text>
</comment>
<dbReference type="SMART" id="SM00283">
    <property type="entry name" value="MA"/>
    <property type="match status" value="1"/>
</dbReference>
<dbReference type="Pfam" id="PF00015">
    <property type="entry name" value="MCPsignal"/>
    <property type="match status" value="1"/>
</dbReference>
<evidence type="ECO:0000256" key="1">
    <source>
        <dbReference type="ARBA" id="ARBA00022500"/>
    </source>
</evidence>
<gene>
    <name evidence="6" type="ORF">C1H71_04905</name>
</gene>
<dbReference type="Gene3D" id="1.10.287.950">
    <property type="entry name" value="Methyl-accepting chemotaxis protein"/>
    <property type="match status" value="1"/>
</dbReference>
<keyword evidence="1" id="KW-0145">Chemotaxis</keyword>
<keyword evidence="3" id="KW-0807">Transducer</keyword>
<evidence type="ECO:0000313" key="6">
    <source>
        <dbReference type="EMBL" id="QBC42954.1"/>
    </source>
</evidence>
<keyword evidence="4" id="KW-0472">Membrane</keyword>
<protein>
    <recommendedName>
        <fullName evidence="5">Methyl-accepting transducer domain-containing protein</fullName>
    </recommendedName>
</protein>
<sequence length="503" mass="54881">MSKATTVRHQFISLLTLIAFLLLAQATIIWYLSAGVLINGDRYQRIVASKDLIADALPPPANLLETHLIVQQLISNINNTQRIKLTQDLHKATNAFEQRRDYWLSSSIPQEIIQAMRDIASPPAQQYLVLLRQQLLPAVNDYDSLAIKDSMLKLQPLYDAHRKGIEAMIPAVIAYQKQEEQNATKSTQYSIQLVSVLMLVTLIIIGLVVASNYRKVINILEAEPAMTNVMTHIAAGNLHVVTTLKPQDPSGLLAGIKTMGMQLKSIIEETQNCVSSLSALSTQICSTAQTLGHSSHELAAGIEESTATLNQLSDTTHLTLHNSQQSVHQSQNAVAASKHGALIVRDTIAVMRNIAKKVCIVDDIAYQTNLLALNAAIEAARAGEHGRGFAVVAVEVQKLALRSQTAASDIESLAQQSIEKSDAAIHALDQIETDIQATAHLIAQISASAAEQSSAIEQISETVQQFNIISTMNANLAMQLSASSDQIERQTQLVRSKIEFFKL</sequence>
<evidence type="ECO:0000313" key="7">
    <source>
        <dbReference type="Proteomes" id="UP000515917"/>
    </source>
</evidence>
<keyword evidence="7" id="KW-1185">Reference proteome</keyword>
<dbReference type="GO" id="GO:0006935">
    <property type="term" value="P:chemotaxis"/>
    <property type="evidence" value="ECO:0007669"/>
    <property type="project" value="UniProtKB-KW"/>
</dbReference>
<dbReference type="GO" id="GO:0005886">
    <property type="term" value="C:plasma membrane"/>
    <property type="evidence" value="ECO:0007669"/>
    <property type="project" value="TreeGrafter"/>
</dbReference>
<dbReference type="RefSeq" id="WP_130105563.1">
    <property type="nucleotide sequence ID" value="NZ_CP025781.1"/>
</dbReference>
<dbReference type="GO" id="GO:0004888">
    <property type="term" value="F:transmembrane signaling receptor activity"/>
    <property type="evidence" value="ECO:0007669"/>
    <property type="project" value="InterPro"/>
</dbReference>
<dbReference type="GO" id="GO:0007165">
    <property type="term" value="P:signal transduction"/>
    <property type="evidence" value="ECO:0007669"/>
    <property type="project" value="UniProtKB-KW"/>
</dbReference>
<dbReference type="InterPro" id="IPR004090">
    <property type="entry name" value="Chemotax_Me-accpt_rcpt"/>
</dbReference>
<dbReference type="InterPro" id="IPR004089">
    <property type="entry name" value="MCPsignal_dom"/>
</dbReference>
<evidence type="ECO:0000256" key="3">
    <source>
        <dbReference type="PROSITE-ProRule" id="PRU00284"/>
    </source>
</evidence>
<name>A0A7G3G6Y1_9NEIS</name>
<evidence type="ECO:0000256" key="2">
    <source>
        <dbReference type="ARBA" id="ARBA00029447"/>
    </source>
</evidence>
<reference evidence="6 7" key="1">
    <citation type="submission" date="2018-01" db="EMBL/GenBank/DDBJ databases">
        <title>Genome sequence of Iodobacter sp. strain PCH194 isolated from Indian Trans-Himalaya.</title>
        <authorList>
            <person name="Kumar V."/>
            <person name="Thakur V."/>
            <person name="Kumar S."/>
            <person name="Singh D."/>
        </authorList>
    </citation>
    <scope>NUCLEOTIDE SEQUENCE [LARGE SCALE GENOMIC DNA]</scope>
    <source>
        <strain evidence="6 7">PCH194</strain>
    </source>
</reference>
<dbReference type="EMBL" id="CP025781">
    <property type="protein sequence ID" value="QBC42954.1"/>
    <property type="molecule type" value="Genomic_DNA"/>
</dbReference>
<keyword evidence="4" id="KW-1133">Transmembrane helix</keyword>
<keyword evidence="4" id="KW-0812">Transmembrane</keyword>
<dbReference type="PANTHER" id="PTHR43531:SF11">
    <property type="entry name" value="METHYL-ACCEPTING CHEMOTAXIS PROTEIN 3"/>
    <property type="match status" value="1"/>
</dbReference>
<dbReference type="KEGG" id="ifl:C1H71_04905"/>
<feature type="transmembrane region" description="Helical" evidence="4">
    <location>
        <begin position="189"/>
        <end position="210"/>
    </location>
</feature>
<dbReference type="AlphaFoldDB" id="A0A7G3G6Y1"/>
<dbReference type="PANTHER" id="PTHR43531">
    <property type="entry name" value="PROTEIN ICFG"/>
    <property type="match status" value="1"/>
</dbReference>
<proteinExistence type="inferred from homology"/>
<accession>A0A7G3G6Y1</accession>
<evidence type="ECO:0000259" key="5">
    <source>
        <dbReference type="PROSITE" id="PS50111"/>
    </source>
</evidence>
<dbReference type="Proteomes" id="UP000515917">
    <property type="component" value="Chromosome"/>
</dbReference>